<gene>
    <name evidence="7" type="ORF">DW099_18675</name>
</gene>
<dbReference type="InterPro" id="IPR002293">
    <property type="entry name" value="AA/rel_permease1"/>
</dbReference>
<feature type="transmembrane region" description="Helical" evidence="6">
    <location>
        <begin position="344"/>
        <end position="364"/>
    </location>
</feature>
<keyword evidence="2" id="KW-1003">Cell membrane</keyword>
<reference evidence="7 8" key="1">
    <citation type="submission" date="2018-08" db="EMBL/GenBank/DDBJ databases">
        <title>A genome reference for cultivated species of the human gut microbiota.</title>
        <authorList>
            <person name="Zou Y."/>
            <person name="Xue W."/>
            <person name="Luo G."/>
        </authorList>
    </citation>
    <scope>NUCLEOTIDE SEQUENCE [LARGE SCALE GENOMIC DNA]</scope>
    <source>
        <strain evidence="7 8">AM07-24</strain>
    </source>
</reference>
<evidence type="ECO:0000256" key="3">
    <source>
        <dbReference type="ARBA" id="ARBA00022692"/>
    </source>
</evidence>
<feature type="transmembrane region" description="Helical" evidence="6">
    <location>
        <begin position="409"/>
        <end position="426"/>
    </location>
</feature>
<keyword evidence="4 6" id="KW-1133">Transmembrane helix</keyword>
<evidence type="ECO:0000256" key="4">
    <source>
        <dbReference type="ARBA" id="ARBA00022989"/>
    </source>
</evidence>
<dbReference type="PANTHER" id="PTHR42770">
    <property type="entry name" value="AMINO ACID TRANSPORTER-RELATED"/>
    <property type="match status" value="1"/>
</dbReference>
<dbReference type="Proteomes" id="UP000284841">
    <property type="component" value="Unassembled WGS sequence"/>
</dbReference>
<protein>
    <submittedName>
        <fullName evidence="7">Amino acid permease</fullName>
    </submittedName>
</protein>
<dbReference type="Pfam" id="PF13520">
    <property type="entry name" value="AA_permease_2"/>
    <property type="match status" value="1"/>
</dbReference>
<organism evidence="7 8">
    <name type="scientific">Emergencia timonensis</name>
    <dbReference type="NCBI Taxonomy" id="1776384"/>
    <lineage>
        <taxon>Bacteria</taxon>
        <taxon>Bacillati</taxon>
        <taxon>Bacillota</taxon>
        <taxon>Clostridia</taxon>
        <taxon>Peptostreptococcales</taxon>
        <taxon>Anaerovoracaceae</taxon>
        <taxon>Emergencia</taxon>
    </lineage>
</organism>
<feature type="transmembrane region" description="Helical" evidence="6">
    <location>
        <begin position="385"/>
        <end position="403"/>
    </location>
</feature>
<dbReference type="PROSITE" id="PS51257">
    <property type="entry name" value="PROKAR_LIPOPROTEIN"/>
    <property type="match status" value="1"/>
</dbReference>
<keyword evidence="8" id="KW-1185">Reference proteome</keyword>
<feature type="transmembrane region" description="Helical" evidence="6">
    <location>
        <begin position="185"/>
        <end position="211"/>
    </location>
</feature>
<dbReference type="RefSeq" id="WP_067535189.1">
    <property type="nucleotide sequence ID" value="NZ_AP025567.1"/>
</dbReference>
<dbReference type="PIRSF" id="PIRSF006060">
    <property type="entry name" value="AA_transporter"/>
    <property type="match status" value="1"/>
</dbReference>
<keyword evidence="3 6" id="KW-0812">Transmembrane</keyword>
<name>A0A415DUQ4_9FIRM</name>
<dbReference type="Gene3D" id="1.20.1740.10">
    <property type="entry name" value="Amino acid/polyamine transporter I"/>
    <property type="match status" value="1"/>
</dbReference>
<dbReference type="GO" id="GO:0005886">
    <property type="term" value="C:plasma membrane"/>
    <property type="evidence" value="ECO:0007669"/>
    <property type="project" value="UniProtKB-SubCell"/>
</dbReference>
<feature type="transmembrane region" description="Helical" evidence="6">
    <location>
        <begin position="41"/>
        <end position="63"/>
    </location>
</feature>
<feature type="transmembrane region" description="Helical" evidence="6">
    <location>
        <begin position="12"/>
        <end position="35"/>
    </location>
</feature>
<comment type="caution">
    <text evidence="7">The sequence shown here is derived from an EMBL/GenBank/DDBJ whole genome shotgun (WGS) entry which is preliminary data.</text>
</comment>
<dbReference type="GeneID" id="83003611"/>
<feature type="transmembrane region" description="Helical" evidence="6">
    <location>
        <begin position="316"/>
        <end position="338"/>
    </location>
</feature>
<proteinExistence type="predicted"/>
<evidence type="ECO:0000256" key="2">
    <source>
        <dbReference type="ARBA" id="ARBA00022475"/>
    </source>
</evidence>
<evidence type="ECO:0000256" key="1">
    <source>
        <dbReference type="ARBA" id="ARBA00004651"/>
    </source>
</evidence>
<feature type="transmembrane region" description="Helical" evidence="6">
    <location>
        <begin position="147"/>
        <end position="165"/>
    </location>
</feature>
<accession>A0A415DUQ4</accession>
<keyword evidence="5 6" id="KW-0472">Membrane</keyword>
<feature type="transmembrane region" description="Helical" evidence="6">
    <location>
        <begin position="123"/>
        <end position="140"/>
    </location>
</feature>
<sequence>METKEKKKIGLIGALLMGIGCIVGSGIFGTLPTVIAEYGSGVIWALLGAAFVVVLRSLSLMYTSAAIPSSAAQFMWAAKLMHPYAGVFVSLSSILMPTMVSLFGTLFAMYFTPLFPSLSISNTAAAVGLLVVFAVIAWFGNKTAVSVSNIMVALLMIAIFLYIVLGLPNLDADNVTFGEIIKPGIGISSLAAAIGVLTSSLSGASSVSQIADDVKNPGKTVPFALVLCPVIVAVVYILMAVVTIGVVPSAEVESLSQVASHFMSPALLTFFIIGGPICGIITSLVPVALACVALFEFSAREKVYPAILAKRNKHGVAYWSLFIVMAIAIGICATGATFGVVMTVFSFCNTISELPNTVSPLFAYKKYPKCCENSSVKMGVQVARCLAILTCIICLYLSVQMALTLDFKTVALILAVYVIGYIYFFIRAKYLKNKGEDLMEELRQPYAPWEEKEASYQ</sequence>
<dbReference type="STRING" id="1776384.GCA_900086585_01228"/>
<feature type="transmembrane region" description="Helical" evidence="6">
    <location>
        <begin position="84"/>
        <end position="111"/>
    </location>
</feature>
<evidence type="ECO:0000256" key="6">
    <source>
        <dbReference type="SAM" id="Phobius"/>
    </source>
</evidence>
<evidence type="ECO:0000256" key="5">
    <source>
        <dbReference type="ARBA" id="ARBA00023136"/>
    </source>
</evidence>
<comment type="subcellular location">
    <subcellularLocation>
        <location evidence="1">Cell membrane</location>
        <topology evidence="1">Multi-pass membrane protein</topology>
    </subcellularLocation>
</comment>
<evidence type="ECO:0000313" key="7">
    <source>
        <dbReference type="EMBL" id="RHJ83745.1"/>
    </source>
</evidence>
<dbReference type="EMBL" id="QRMS01000008">
    <property type="protein sequence ID" value="RHJ83745.1"/>
    <property type="molecule type" value="Genomic_DNA"/>
</dbReference>
<dbReference type="OrthoDB" id="178667at2"/>
<dbReference type="AlphaFoldDB" id="A0A415DUQ4"/>
<feature type="transmembrane region" description="Helical" evidence="6">
    <location>
        <begin position="267"/>
        <end position="295"/>
    </location>
</feature>
<feature type="transmembrane region" description="Helical" evidence="6">
    <location>
        <begin position="223"/>
        <end position="247"/>
    </location>
</feature>
<dbReference type="GO" id="GO:0022857">
    <property type="term" value="F:transmembrane transporter activity"/>
    <property type="evidence" value="ECO:0007669"/>
    <property type="project" value="InterPro"/>
</dbReference>
<dbReference type="InterPro" id="IPR050367">
    <property type="entry name" value="APC_superfamily"/>
</dbReference>
<evidence type="ECO:0000313" key="8">
    <source>
        <dbReference type="Proteomes" id="UP000284841"/>
    </source>
</evidence>
<dbReference type="PANTHER" id="PTHR42770:SF7">
    <property type="entry name" value="MEMBRANE PROTEIN"/>
    <property type="match status" value="1"/>
</dbReference>